<dbReference type="GO" id="GO:0000160">
    <property type="term" value="P:phosphorelay signal transduction system"/>
    <property type="evidence" value="ECO:0007669"/>
    <property type="project" value="UniProtKB-KW"/>
</dbReference>
<evidence type="ECO:0000256" key="3">
    <source>
        <dbReference type="ARBA" id="ARBA00023015"/>
    </source>
</evidence>
<name>A0A2H0XCU5_UNCKA</name>
<dbReference type="InterPro" id="IPR001789">
    <property type="entry name" value="Sig_transdc_resp-reg_receiver"/>
</dbReference>
<keyword evidence="2" id="KW-0902">Two-component regulatory system</keyword>
<organism evidence="8 9">
    <name type="scientific">candidate division WWE3 bacterium CG08_land_8_20_14_0_20_41_10</name>
    <dbReference type="NCBI Taxonomy" id="1975085"/>
    <lineage>
        <taxon>Bacteria</taxon>
        <taxon>Katanobacteria</taxon>
    </lineage>
</organism>
<keyword evidence="1 6" id="KW-0597">Phosphoprotein</keyword>
<keyword evidence="4" id="KW-0238">DNA-binding</keyword>
<feature type="domain" description="Response regulatory" evidence="7">
    <location>
        <begin position="3"/>
        <end position="119"/>
    </location>
</feature>
<sequence length="124" mass="13999">MKKILLVEDEKEIRELYALYLTDMGYTVISAEDGNVALQKALVEDWDLMLLDIMLPGQDGIQVLKMIKANERLRDKPVIALTNLNVESVINEIFDLGADGFLVKSEITPDKIVSEVETVLQKYS</sequence>
<dbReference type="AlphaFoldDB" id="A0A2H0XCU5"/>
<accession>A0A2H0XCU5</accession>
<dbReference type="InterPro" id="IPR050595">
    <property type="entry name" value="Bact_response_regulator"/>
</dbReference>
<evidence type="ECO:0000313" key="8">
    <source>
        <dbReference type="EMBL" id="PIS22760.1"/>
    </source>
</evidence>
<dbReference type="CDD" id="cd17574">
    <property type="entry name" value="REC_OmpR"/>
    <property type="match status" value="1"/>
</dbReference>
<gene>
    <name evidence="8" type="ORF">COT50_00055</name>
</gene>
<dbReference type="PANTHER" id="PTHR44591">
    <property type="entry name" value="STRESS RESPONSE REGULATOR PROTEIN 1"/>
    <property type="match status" value="1"/>
</dbReference>
<protein>
    <submittedName>
        <fullName evidence="8">Response regulator</fullName>
    </submittedName>
</protein>
<evidence type="ECO:0000259" key="7">
    <source>
        <dbReference type="PROSITE" id="PS50110"/>
    </source>
</evidence>
<feature type="modified residue" description="4-aspartylphosphate" evidence="6">
    <location>
        <position position="52"/>
    </location>
</feature>
<keyword evidence="5" id="KW-0804">Transcription</keyword>
<evidence type="ECO:0000256" key="1">
    <source>
        <dbReference type="ARBA" id="ARBA00022553"/>
    </source>
</evidence>
<proteinExistence type="predicted"/>
<dbReference type="GO" id="GO:0003677">
    <property type="term" value="F:DNA binding"/>
    <property type="evidence" value="ECO:0007669"/>
    <property type="project" value="UniProtKB-KW"/>
</dbReference>
<dbReference type="SMART" id="SM00448">
    <property type="entry name" value="REC"/>
    <property type="match status" value="1"/>
</dbReference>
<dbReference type="Pfam" id="PF00072">
    <property type="entry name" value="Response_reg"/>
    <property type="match status" value="1"/>
</dbReference>
<evidence type="ECO:0000256" key="2">
    <source>
        <dbReference type="ARBA" id="ARBA00023012"/>
    </source>
</evidence>
<evidence type="ECO:0000256" key="5">
    <source>
        <dbReference type="ARBA" id="ARBA00023163"/>
    </source>
</evidence>
<reference evidence="9" key="1">
    <citation type="submission" date="2017-09" db="EMBL/GenBank/DDBJ databases">
        <title>Depth-based differentiation of microbial function through sediment-hosted aquifers and enrichment of novel symbionts in the deep terrestrial subsurface.</title>
        <authorList>
            <person name="Probst A.J."/>
            <person name="Ladd B."/>
            <person name="Jarett J.K."/>
            <person name="Geller-Mcgrath D.E."/>
            <person name="Sieber C.M.K."/>
            <person name="Emerson J.B."/>
            <person name="Anantharaman K."/>
            <person name="Thomas B.C."/>
            <person name="Malmstrom R."/>
            <person name="Stieglmeier M."/>
            <person name="Klingl A."/>
            <person name="Woyke T."/>
            <person name="Ryan C.M."/>
            <person name="Banfield J.F."/>
        </authorList>
    </citation>
    <scope>NUCLEOTIDE SEQUENCE [LARGE SCALE GENOMIC DNA]</scope>
</reference>
<dbReference type="PROSITE" id="PS50110">
    <property type="entry name" value="RESPONSE_REGULATORY"/>
    <property type="match status" value="1"/>
</dbReference>
<evidence type="ECO:0000313" key="9">
    <source>
        <dbReference type="Proteomes" id="UP000231252"/>
    </source>
</evidence>
<dbReference type="EMBL" id="PEYU01000002">
    <property type="protein sequence ID" value="PIS22760.1"/>
    <property type="molecule type" value="Genomic_DNA"/>
</dbReference>
<dbReference type="FunFam" id="3.40.50.2300:FF:000001">
    <property type="entry name" value="DNA-binding response regulator PhoB"/>
    <property type="match status" value="1"/>
</dbReference>
<dbReference type="SUPFAM" id="SSF52172">
    <property type="entry name" value="CheY-like"/>
    <property type="match status" value="1"/>
</dbReference>
<keyword evidence="3" id="KW-0805">Transcription regulation</keyword>
<dbReference type="Proteomes" id="UP000231252">
    <property type="component" value="Unassembled WGS sequence"/>
</dbReference>
<dbReference type="InterPro" id="IPR011006">
    <property type="entry name" value="CheY-like_superfamily"/>
</dbReference>
<dbReference type="PANTHER" id="PTHR44591:SF3">
    <property type="entry name" value="RESPONSE REGULATORY DOMAIN-CONTAINING PROTEIN"/>
    <property type="match status" value="1"/>
</dbReference>
<evidence type="ECO:0000256" key="4">
    <source>
        <dbReference type="ARBA" id="ARBA00023125"/>
    </source>
</evidence>
<evidence type="ECO:0000256" key="6">
    <source>
        <dbReference type="PROSITE-ProRule" id="PRU00169"/>
    </source>
</evidence>
<comment type="caution">
    <text evidence="8">The sequence shown here is derived from an EMBL/GenBank/DDBJ whole genome shotgun (WGS) entry which is preliminary data.</text>
</comment>
<dbReference type="Gene3D" id="3.40.50.2300">
    <property type="match status" value="1"/>
</dbReference>